<dbReference type="GO" id="GO:0005524">
    <property type="term" value="F:ATP binding"/>
    <property type="evidence" value="ECO:0007669"/>
    <property type="project" value="UniProtKB-KW"/>
</dbReference>
<dbReference type="Proteomes" id="UP000327294">
    <property type="component" value="Chromosome"/>
</dbReference>
<dbReference type="InterPro" id="IPR027417">
    <property type="entry name" value="P-loop_NTPase"/>
</dbReference>
<reference evidence="2 3" key="1">
    <citation type="submission" date="2019-10" db="EMBL/GenBank/DDBJ databases">
        <title>Streptomyces sp. strain GY16 isolated from leaves of Broussonetia papyrifera.</title>
        <authorList>
            <person name="Mo P."/>
        </authorList>
    </citation>
    <scope>NUCLEOTIDE SEQUENCE [LARGE SCALE GENOMIC DNA]</scope>
    <source>
        <strain evidence="2 3">GY16</strain>
    </source>
</reference>
<feature type="domain" description="AAA+ ATPase" evidence="1">
    <location>
        <begin position="91"/>
        <end position="227"/>
    </location>
</feature>
<dbReference type="RefSeq" id="WP_152170733.1">
    <property type="nucleotide sequence ID" value="NZ_CP045096.1"/>
</dbReference>
<name>A0A5P8K885_9ACTN</name>
<keyword evidence="3" id="KW-1185">Reference proteome</keyword>
<evidence type="ECO:0000259" key="1">
    <source>
        <dbReference type="SMART" id="SM00382"/>
    </source>
</evidence>
<dbReference type="SUPFAM" id="SSF52540">
    <property type="entry name" value="P-loop containing nucleoside triphosphate hydrolases"/>
    <property type="match status" value="1"/>
</dbReference>
<dbReference type="Pfam" id="PF01695">
    <property type="entry name" value="IstB_IS21"/>
    <property type="match status" value="1"/>
</dbReference>
<sequence length="233" mass="25497">MRDHNREPQRLGGEGTMARIARILAARGVDPATAVVHDTPEPIAALEAAEARIPLRYRSAIGDHPQIEAWVRNVASEAVAPSKGARRQVRTGPSLLLVGTTGTGKTHLAYGAIRSLVGAEIGVRWHATTAADMYASLRPRAGVDTERELLALFRCPLLLLDDLGASKTSEWTEEITYRLVNHRYNQMLPTLITTNLAIRDLRQAVGDRVASRLAEMTERIVLTGTDRRRGPAT</sequence>
<dbReference type="KEGG" id="sphv:F9278_27750"/>
<protein>
    <submittedName>
        <fullName evidence="2">ATP-binding protein</fullName>
    </submittedName>
</protein>
<dbReference type="SMART" id="SM00382">
    <property type="entry name" value="AAA"/>
    <property type="match status" value="1"/>
</dbReference>
<dbReference type="InterPro" id="IPR002611">
    <property type="entry name" value="IstB_ATP-bd"/>
</dbReference>
<gene>
    <name evidence="2" type="ORF">F9278_27750</name>
</gene>
<dbReference type="Gene3D" id="3.40.50.300">
    <property type="entry name" value="P-loop containing nucleotide triphosphate hydrolases"/>
    <property type="match status" value="1"/>
</dbReference>
<evidence type="ECO:0000313" key="2">
    <source>
        <dbReference type="EMBL" id="QFQ99311.1"/>
    </source>
</evidence>
<dbReference type="PANTHER" id="PTHR30050">
    <property type="entry name" value="CHROMOSOMAL REPLICATION INITIATOR PROTEIN DNAA"/>
    <property type="match status" value="1"/>
</dbReference>
<evidence type="ECO:0000313" key="3">
    <source>
        <dbReference type="Proteomes" id="UP000327294"/>
    </source>
</evidence>
<keyword evidence="2" id="KW-0067">ATP-binding</keyword>
<accession>A0A5P8K885</accession>
<dbReference type="AlphaFoldDB" id="A0A5P8K885"/>
<dbReference type="GO" id="GO:0006260">
    <property type="term" value="P:DNA replication"/>
    <property type="evidence" value="ECO:0007669"/>
    <property type="project" value="TreeGrafter"/>
</dbReference>
<organism evidence="2 3">
    <name type="scientific">Streptomyces phaeolivaceus</name>
    <dbReference type="NCBI Taxonomy" id="2653200"/>
    <lineage>
        <taxon>Bacteria</taxon>
        <taxon>Bacillati</taxon>
        <taxon>Actinomycetota</taxon>
        <taxon>Actinomycetes</taxon>
        <taxon>Kitasatosporales</taxon>
        <taxon>Streptomycetaceae</taxon>
        <taxon>Streptomyces</taxon>
    </lineage>
</organism>
<proteinExistence type="predicted"/>
<dbReference type="InterPro" id="IPR003593">
    <property type="entry name" value="AAA+_ATPase"/>
</dbReference>
<dbReference type="EMBL" id="CP045096">
    <property type="protein sequence ID" value="QFQ99311.1"/>
    <property type="molecule type" value="Genomic_DNA"/>
</dbReference>
<keyword evidence="2" id="KW-0547">Nucleotide-binding</keyword>
<dbReference type="PANTHER" id="PTHR30050:SF4">
    <property type="entry name" value="ATP-BINDING PROTEIN RV3427C IN INSERTION SEQUENCE-RELATED"/>
    <property type="match status" value="1"/>
</dbReference>